<evidence type="ECO:0000256" key="4">
    <source>
        <dbReference type="ARBA" id="ARBA00023002"/>
    </source>
</evidence>
<dbReference type="InterPro" id="IPR008927">
    <property type="entry name" value="6-PGluconate_DH-like_C_sf"/>
</dbReference>
<evidence type="ECO:0000256" key="1">
    <source>
        <dbReference type="ARBA" id="ARBA00005086"/>
    </source>
</evidence>
<dbReference type="UniPathway" id="UPA00863"/>
<comment type="similarity">
    <text evidence="2">Belongs to the 3-hydroxyacyl-CoA dehydrogenase family.</text>
</comment>
<accession>A0A1H2YG53</accession>
<dbReference type="InterPro" id="IPR006108">
    <property type="entry name" value="3HC_DH_C"/>
</dbReference>
<dbReference type="Gene3D" id="3.90.79.10">
    <property type="entry name" value="Nucleoside Triphosphate Pyrophosphohydrolase"/>
    <property type="match status" value="1"/>
</dbReference>
<dbReference type="GO" id="GO:0016616">
    <property type="term" value="F:oxidoreductase activity, acting on the CH-OH group of donors, NAD or NADP as acceptor"/>
    <property type="evidence" value="ECO:0007669"/>
    <property type="project" value="InterPro"/>
</dbReference>
<comment type="caution">
    <text evidence="6">The sequence shown here is derived from an EMBL/GenBank/DDBJ whole genome shotgun (WGS) entry which is preliminary data.</text>
</comment>
<sequence length="462" mass="51753">MEYWDIYDSSKQATGRKMVRNDWHMKPGDYHLTVLALIRDAAGRILITQRKGDKEWAPLKWEIPGGGVRAGETSQEAVLREVAEETGLHFTPEQGRCIHTYRSDSPAEQNNYFVDIYEFRGNFMPEQVKIQEDEVESFRLATPGEIRQLGKQDDFLHFQRIEGLLTMDIKKITIAGAGTMGYSMADIFAQNGYEVTLWNHRQPTLDKAKTKISPAAAEKITFTTSLDAFRGRDLIVESIAENLDIKLDFYRQMSLLADPETIIATNTSGLSINKLAEAVTGPERFLGMHWFNPPTLIPLIEIIKNAKTRPDVARTIYDLSLAIGKKPALVEKDVPGFAANRIQLAVLREALALVRDGVVSVEGADAVMKYGLGFRWACLGPLETVDFGGLDVFYHISEYLMPDLEDSHAVPELLAKKFQAGEYGVKTGKGFYDYAGDKAREATAARDKKLQAVYDALYGEKK</sequence>
<dbReference type="Gene3D" id="3.40.50.720">
    <property type="entry name" value="NAD(P)-binding Rossmann-like Domain"/>
    <property type="match status" value="1"/>
</dbReference>
<dbReference type="GO" id="GO:0070403">
    <property type="term" value="F:NAD+ binding"/>
    <property type="evidence" value="ECO:0007669"/>
    <property type="project" value="InterPro"/>
</dbReference>
<organism evidence="6 7">
    <name type="scientific">Acidaminococcus fermentans</name>
    <dbReference type="NCBI Taxonomy" id="905"/>
    <lineage>
        <taxon>Bacteria</taxon>
        <taxon>Bacillati</taxon>
        <taxon>Bacillota</taxon>
        <taxon>Negativicutes</taxon>
        <taxon>Acidaminococcales</taxon>
        <taxon>Acidaminococcaceae</taxon>
        <taxon>Acidaminococcus</taxon>
    </lineage>
</organism>
<dbReference type="PANTHER" id="PTHR48075:SF5">
    <property type="entry name" value="3-HYDROXYBUTYRYL-COA DEHYDROGENASE"/>
    <property type="match status" value="1"/>
</dbReference>
<dbReference type="Proteomes" id="UP000182379">
    <property type="component" value="Unassembled WGS sequence"/>
</dbReference>
<dbReference type="PROSITE" id="PS00893">
    <property type="entry name" value="NUDIX_BOX"/>
    <property type="match status" value="1"/>
</dbReference>
<dbReference type="SUPFAM" id="SSF55811">
    <property type="entry name" value="Nudix"/>
    <property type="match status" value="1"/>
</dbReference>
<evidence type="ECO:0000256" key="3">
    <source>
        <dbReference type="ARBA" id="ARBA00022801"/>
    </source>
</evidence>
<dbReference type="Pfam" id="PF00725">
    <property type="entry name" value="3HCDH"/>
    <property type="match status" value="1"/>
</dbReference>
<dbReference type="InterPro" id="IPR006176">
    <property type="entry name" value="3-OHacyl-CoA_DH_NAD-bd"/>
</dbReference>
<dbReference type="Pfam" id="PF02737">
    <property type="entry name" value="3HCDH_N"/>
    <property type="match status" value="1"/>
</dbReference>
<evidence type="ECO:0000256" key="2">
    <source>
        <dbReference type="ARBA" id="ARBA00009463"/>
    </source>
</evidence>
<dbReference type="InterPro" id="IPR000086">
    <property type="entry name" value="NUDIX_hydrolase_dom"/>
</dbReference>
<dbReference type="GO" id="GO:0016787">
    <property type="term" value="F:hydrolase activity"/>
    <property type="evidence" value="ECO:0007669"/>
    <property type="project" value="UniProtKB-KW"/>
</dbReference>
<dbReference type="SUPFAM" id="SSF48179">
    <property type="entry name" value="6-phosphogluconate dehydrogenase C-terminal domain-like"/>
    <property type="match status" value="1"/>
</dbReference>
<reference evidence="6 7" key="1">
    <citation type="submission" date="2016-10" db="EMBL/GenBank/DDBJ databases">
        <authorList>
            <person name="Varghese N."/>
            <person name="Submissions S."/>
        </authorList>
    </citation>
    <scope>NUCLEOTIDE SEQUENCE [LARGE SCALE GENOMIC DNA]</scope>
    <source>
        <strain evidence="6 7">WCC6</strain>
    </source>
</reference>
<comment type="pathway">
    <text evidence="1">Lipid metabolism; butanoate metabolism.</text>
</comment>
<protein>
    <submittedName>
        <fullName evidence="6">Mutator mutT protein</fullName>
    </submittedName>
</protein>
<dbReference type="GO" id="GO:0019605">
    <property type="term" value="P:butyrate metabolic process"/>
    <property type="evidence" value="ECO:0007669"/>
    <property type="project" value="UniProtKB-UniPathway"/>
</dbReference>
<dbReference type="PRINTS" id="PR00502">
    <property type="entry name" value="NUDIXFAMILY"/>
</dbReference>
<dbReference type="RefSeq" id="WP_074706694.1">
    <property type="nucleotide sequence ID" value="NZ_FNOP01000011.1"/>
</dbReference>
<dbReference type="InterPro" id="IPR006180">
    <property type="entry name" value="3-OHacyl-CoA_DH_CS"/>
</dbReference>
<dbReference type="PROSITE" id="PS00067">
    <property type="entry name" value="3HCDH"/>
    <property type="match status" value="1"/>
</dbReference>
<evidence type="ECO:0000313" key="6">
    <source>
        <dbReference type="EMBL" id="SDX04136.1"/>
    </source>
</evidence>
<evidence type="ECO:0000313" key="7">
    <source>
        <dbReference type="Proteomes" id="UP000182379"/>
    </source>
</evidence>
<name>A0A1H2YG53_ACIFE</name>
<dbReference type="InterPro" id="IPR020084">
    <property type="entry name" value="NUDIX_hydrolase_CS"/>
</dbReference>
<proteinExistence type="inferred from homology"/>
<evidence type="ECO:0000259" key="5">
    <source>
        <dbReference type="PROSITE" id="PS51462"/>
    </source>
</evidence>
<keyword evidence="4" id="KW-0560">Oxidoreductase</keyword>
<dbReference type="Gene3D" id="1.10.1040.10">
    <property type="entry name" value="N-(1-d-carboxylethyl)-l-norvaline Dehydrogenase, domain 2"/>
    <property type="match status" value="1"/>
</dbReference>
<dbReference type="SUPFAM" id="SSF51735">
    <property type="entry name" value="NAD(P)-binding Rossmann-fold domains"/>
    <property type="match status" value="1"/>
</dbReference>
<dbReference type="InterPro" id="IPR020476">
    <property type="entry name" value="Nudix_hydrolase"/>
</dbReference>
<dbReference type="CDD" id="cd04693">
    <property type="entry name" value="NUDIX_Hydrolase"/>
    <property type="match status" value="1"/>
</dbReference>
<feature type="domain" description="Nudix hydrolase" evidence="5">
    <location>
        <begin position="29"/>
        <end position="168"/>
    </location>
</feature>
<dbReference type="InterPro" id="IPR015797">
    <property type="entry name" value="NUDIX_hydrolase-like_dom_sf"/>
</dbReference>
<dbReference type="Pfam" id="PF00293">
    <property type="entry name" value="NUDIX"/>
    <property type="match status" value="1"/>
</dbReference>
<dbReference type="PROSITE" id="PS51462">
    <property type="entry name" value="NUDIX"/>
    <property type="match status" value="1"/>
</dbReference>
<dbReference type="InterPro" id="IPR036291">
    <property type="entry name" value="NAD(P)-bd_dom_sf"/>
</dbReference>
<dbReference type="AlphaFoldDB" id="A0A1H2YG53"/>
<dbReference type="InterPro" id="IPR013328">
    <property type="entry name" value="6PGD_dom2"/>
</dbReference>
<dbReference type="PANTHER" id="PTHR48075">
    <property type="entry name" value="3-HYDROXYACYL-COA DEHYDROGENASE FAMILY PROTEIN"/>
    <property type="match status" value="1"/>
</dbReference>
<dbReference type="EMBL" id="FNOP01000011">
    <property type="protein sequence ID" value="SDX04136.1"/>
    <property type="molecule type" value="Genomic_DNA"/>
</dbReference>
<gene>
    <name evidence="6" type="ORF">SAMN05216495_11131</name>
</gene>
<keyword evidence="3" id="KW-0378">Hydrolase</keyword>